<accession>A0ACD3AP48</accession>
<name>A0ACD3AP48_9AGAR</name>
<reference evidence="1 2" key="1">
    <citation type="journal article" date="2019" name="Nat. Ecol. Evol.">
        <title>Megaphylogeny resolves global patterns of mushroom evolution.</title>
        <authorList>
            <person name="Varga T."/>
            <person name="Krizsan K."/>
            <person name="Foldi C."/>
            <person name="Dima B."/>
            <person name="Sanchez-Garcia M."/>
            <person name="Sanchez-Ramirez S."/>
            <person name="Szollosi G.J."/>
            <person name="Szarkandi J.G."/>
            <person name="Papp V."/>
            <person name="Albert L."/>
            <person name="Andreopoulos W."/>
            <person name="Angelini C."/>
            <person name="Antonin V."/>
            <person name="Barry K.W."/>
            <person name="Bougher N.L."/>
            <person name="Buchanan P."/>
            <person name="Buyck B."/>
            <person name="Bense V."/>
            <person name="Catcheside P."/>
            <person name="Chovatia M."/>
            <person name="Cooper J."/>
            <person name="Damon W."/>
            <person name="Desjardin D."/>
            <person name="Finy P."/>
            <person name="Geml J."/>
            <person name="Haridas S."/>
            <person name="Hughes K."/>
            <person name="Justo A."/>
            <person name="Karasinski D."/>
            <person name="Kautmanova I."/>
            <person name="Kiss B."/>
            <person name="Kocsube S."/>
            <person name="Kotiranta H."/>
            <person name="LaButti K.M."/>
            <person name="Lechner B.E."/>
            <person name="Liimatainen K."/>
            <person name="Lipzen A."/>
            <person name="Lukacs Z."/>
            <person name="Mihaltcheva S."/>
            <person name="Morgado L.N."/>
            <person name="Niskanen T."/>
            <person name="Noordeloos M.E."/>
            <person name="Ohm R.A."/>
            <person name="Ortiz-Santana B."/>
            <person name="Ovrebo C."/>
            <person name="Racz N."/>
            <person name="Riley R."/>
            <person name="Savchenko A."/>
            <person name="Shiryaev A."/>
            <person name="Soop K."/>
            <person name="Spirin V."/>
            <person name="Szebenyi C."/>
            <person name="Tomsovsky M."/>
            <person name="Tulloss R.E."/>
            <person name="Uehling J."/>
            <person name="Grigoriev I.V."/>
            <person name="Vagvolgyi C."/>
            <person name="Papp T."/>
            <person name="Martin F.M."/>
            <person name="Miettinen O."/>
            <person name="Hibbett D.S."/>
            <person name="Nagy L.G."/>
        </authorList>
    </citation>
    <scope>NUCLEOTIDE SEQUENCE [LARGE SCALE GENOMIC DNA]</scope>
    <source>
        <strain evidence="1 2">NL-1719</strain>
    </source>
</reference>
<gene>
    <name evidence="1" type="ORF">BDN72DRAFT_859395</name>
</gene>
<evidence type="ECO:0000313" key="1">
    <source>
        <dbReference type="EMBL" id="TFK67094.1"/>
    </source>
</evidence>
<sequence length="196" mass="22386">MASKEMVYVMMTGKLNRALLLGLGYLYNWGFIHGGPCAQVDFASMISFKSHVQLSSTFLLWFLQITGHDDNGWYAAWVQQQAGIIIMLAHDLLLVFHDAECCNTQNDDSKVQIMLICLLPPHMAVDSVAYHRLFYHQDTIIYRKVHVWKSMAFDAKVGYLVIIGVLIVIYSGFTPSGVTIWHMQNCYIWFTISQLV</sequence>
<evidence type="ECO:0000313" key="2">
    <source>
        <dbReference type="Proteomes" id="UP000308600"/>
    </source>
</evidence>
<dbReference type="EMBL" id="ML208385">
    <property type="protein sequence ID" value="TFK67094.1"/>
    <property type="molecule type" value="Genomic_DNA"/>
</dbReference>
<protein>
    <submittedName>
        <fullName evidence="1">Uncharacterized protein</fullName>
    </submittedName>
</protein>
<proteinExistence type="predicted"/>
<keyword evidence="2" id="KW-1185">Reference proteome</keyword>
<dbReference type="Proteomes" id="UP000308600">
    <property type="component" value="Unassembled WGS sequence"/>
</dbReference>
<organism evidence="1 2">
    <name type="scientific">Pluteus cervinus</name>
    <dbReference type="NCBI Taxonomy" id="181527"/>
    <lineage>
        <taxon>Eukaryota</taxon>
        <taxon>Fungi</taxon>
        <taxon>Dikarya</taxon>
        <taxon>Basidiomycota</taxon>
        <taxon>Agaricomycotina</taxon>
        <taxon>Agaricomycetes</taxon>
        <taxon>Agaricomycetidae</taxon>
        <taxon>Agaricales</taxon>
        <taxon>Pluteineae</taxon>
        <taxon>Pluteaceae</taxon>
        <taxon>Pluteus</taxon>
    </lineage>
</organism>